<comment type="caution">
    <text evidence="3">The sequence shown here is derived from an EMBL/GenBank/DDBJ whole genome shotgun (WGS) entry which is preliminary data.</text>
</comment>
<feature type="region of interest" description="Disordered" evidence="1">
    <location>
        <begin position="25"/>
        <end position="132"/>
    </location>
</feature>
<feature type="signal peptide" evidence="2">
    <location>
        <begin position="1"/>
        <end position="24"/>
    </location>
</feature>
<evidence type="ECO:0000256" key="2">
    <source>
        <dbReference type="SAM" id="SignalP"/>
    </source>
</evidence>
<dbReference type="AlphaFoldDB" id="A0A4Y8Q8F9"/>
<keyword evidence="2" id="KW-0732">Signal</keyword>
<dbReference type="RefSeq" id="WP_134749711.1">
    <property type="nucleotide sequence ID" value="NZ_MYFO02000007.1"/>
</dbReference>
<reference evidence="3 4" key="1">
    <citation type="submission" date="2017-03" db="EMBL/GenBank/DDBJ databases">
        <title>Isolation of Levoglucosan Utilizing Bacteria.</title>
        <authorList>
            <person name="Arya A.S."/>
        </authorList>
    </citation>
    <scope>NUCLEOTIDE SEQUENCE [LARGE SCALE GENOMIC DNA]</scope>
    <source>
        <strain evidence="3 4">MEC069</strain>
    </source>
</reference>
<organism evidence="3 4">
    <name type="scientific">Paenibacillus athensensis</name>
    <dbReference type="NCBI Taxonomy" id="1967502"/>
    <lineage>
        <taxon>Bacteria</taxon>
        <taxon>Bacillati</taxon>
        <taxon>Bacillota</taxon>
        <taxon>Bacilli</taxon>
        <taxon>Bacillales</taxon>
        <taxon>Paenibacillaceae</taxon>
        <taxon>Paenibacillus</taxon>
    </lineage>
</organism>
<feature type="compositionally biased region" description="Low complexity" evidence="1">
    <location>
        <begin position="38"/>
        <end position="53"/>
    </location>
</feature>
<feature type="chain" id="PRO_5021497582" evidence="2">
    <location>
        <begin position="25"/>
        <end position="279"/>
    </location>
</feature>
<name>A0A4Y8Q8F9_9BACL</name>
<evidence type="ECO:0000256" key="1">
    <source>
        <dbReference type="SAM" id="MobiDB-lite"/>
    </source>
</evidence>
<feature type="compositionally biased region" description="Polar residues" evidence="1">
    <location>
        <begin position="113"/>
        <end position="128"/>
    </location>
</feature>
<sequence>MMKKTLLATCGLLIAASACIVAQAASPSPSPSAPPSGAPAATAAPAAGQAKPPQAAPGPDGGRRPAGQQGQGGCSNQDGAQKPAPGQAGQPGPSGQPPQGGPQSGGGQPPAQVTNDPSGYTITITDGYNTDPIDHGRPVVLIASALGVPTEVFREAFSGVTPAGAGSSPTDEQARSNKAALLKVLAPYGITNDRLDEVSNYYRYAGSKGEMWKYTAASVKAIVKDGALTGVEIVNAGAGYSSTPTVTITGPNGTVTATATVKYTQDFATNGSISAITLK</sequence>
<dbReference type="EMBL" id="MYFO01000003">
    <property type="protein sequence ID" value="TFE90865.1"/>
    <property type="molecule type" value="Genomic_DNA"/>
</dbReference>
<dbReference type="Proteomes" id="UP000298246">
    <property type="component" value="Unassembled WGS sequence"/>
</dbReference>
<feature type="compositionally biased region" description="Pro residues" evidence="1">
    <location>
        <begin position="28"/>
        <end position="37"/>
    </location>
</feature>
<dbReference type="PROSITE" id="PS51257">
    <property type="entry name" value="PROKAR_LIPOPROTEIN"/>
    <property type="match status" value="1"/>
</dbReference>
<evidence type="ECO:0000313" key="3">
    <source>
        <dbReference type="EMBL" id="TFE90865.1"/>
    </source>
</evidence>
<keyword evidence="4" id="KW-1185">Reference proteome</keyword>
<protein>
    <submittedName>
        <fullName evidence="3">Uncharacterized protein</fullName>
    </submittedName>
</protein>
<dbReference type="OrthoDB" id="214825at2"/>
<gene>
    <name evidence="3" type="ORF">B5M42_03285</name>
</gene>
<evidence type="ECO:0000313" key="4">
    <source>
        <dbReference type="Proteomes" id="UP000298246"/>
    </source>
</evidence>
<accession>A0A4Y8Q8F9</accession>
<feature type="compositionally biased region" description="Low complexity" evidence="1">
    <location>
        <begin position="79"/>
        <end position="93"/>
    </location>
</feature>
<proteinExistence type="predicted"/>